<dbReference type="InterPro" id="IPR021833">
    <property type="entry name" value="DUF3425"/>
</dbReference>
<feature type="region of interest" description="Disordered" evidence="1">
    <location>
        <begin position="115"/>
        <end position="159"/>
    </location>
</feature>
<keyword evidence="3" id="KW-1185">Reference proteome</keyword>
<feature type="compositionally biased region" description="Polar residues" evidence="1">
    <location>
        <begin position="54"/>
        <end position="65"/>
    </location>
</feature>
<evidence type="ECO:0008006" key="4">
    <source>
        <dbReference type="Google" id="ProtNLM"/>
    </source>
</evidence>
<dbReference type="AlphaFoldDB" id="A0A9P4MHN2"/>
<organism evidence="2 3">
    <name type="scientific">Myriangium duriaei CBS 260.36</name>
    <dbReference type="NCBI Taxonomy" id="1168546"/>
    <lineage>
        <taxon>Eukaryota</taxon>
        <taxon>Fungi</taxon>
        <taxon>Dikarya</taxon>
        <taxon>Ascomycota</taxon>
        <taxon>Pezizomycotina</taxon>
        <taxon>Dothideomycetes</taxon>
        <taxon>Dothideomycetidae</taxon>
        <taxon>Myriangiales</taxon>
        <taxon>Myriangiaceae</taxon>
        <taxon>Myriangium</taxon>
    </lineage>
</organism>
<evidence type="ECO:0000256" key="1">
    <source>
        <dbReference type="SAM" id="MobiDB-lite"/>
    </source>
</evidence>
<comment type="caution">
    <text evidence="2">The sequence shown here is derived from an EMBL/GenBank/DDBJ whole genome shotgun (WGS) entry which is preliminary data.</text>
</comment>
<dbReference type="GO" id="GO:0003700">
    <property type="term" value="F:DNA-binding transcription factor activity"/>
    <property type="evidence" value="ECO:0007669"/>
    <property type="project" value="InterPro"/>
</dbReference>
<dbReference type="SUPFAM" id="SSF57959">
    <property type="entry name" value="Leucine zipper domain"/>
    <property type="match status" value="1"/>
</dbReference>
<feature type="compositionally biased region" description="Low complexity" evidence="1">
    <location>
        <begin position="128"/>
        <end position="156"/>
    </location>
</feature>
<name>A0A9P4MHN2_9PEZI</name>
<dbReference type="Pfam" id="PF11905">
    <property type="entry name" value="DUF3425"/>
    <property type="match status" value="1"/>
</dbReference>
<proteinExistence type="predicted"/>
<reference evidence="2" key="1">
    <citation type="journal article" date="2020" name="Stud. Mycol.">
        <title>101 Dothideomycetes genomes: a test case for predicting lifestyles and emergence of pathogens.</title>
        <authorList>
            <person name="Haridas S."/>
            <person name="Albert R."/>
            <person name="Binder M."/>
            <person name="Bloem J."/>
            <person name="Labutti K."/>
            <person name="Salamov A."/>
            <person name="Andreopoulos B."/>
            <person name="Baker S."/>
            <person name="Barry K."/>
            <person name="Bills G."/>
            <person name="Bluhm B."/>
            <person name="Cannon C."/>
            <person name="Castanera R."/>
            <person name="Culley D."/>
            <person name="Daum C."/>
            <person name="Ezra D."/>
            <person name="Gonzalez J."/>
            <person name="Henrissat B."/>
            <person name="Kuo A."/>
            <person name="Liang C."/>
            <person name="Lipzen A."/>
            <person name="Lutzoni F."/>
            <person name="Magnuson J."/>
            <person name="Mondo S."/>
            <person name="Nolan M."/>
            <person name="Ohm R."/>
            <person name="Pangilinan J."/>
            <person name="Park H.-J."/>
            <person name="Ramirez L."/>
            <person name="Alfaro M."/>
            <person name="Sun H."/>
            <person name="Tritt A."/>
            <person name="Yoshinaga Y."/>
            <person name="Zwiers L.-H."/>
            <person name="Turgeon B."/>
            <person name="Goodwin S."/>
            <person name="Spatafora J."/>
            <person name="Crous P."/>
            <person name="Grigoriev I."/>
        </authorList>
    </citation>
    <scope>NUCLEOTIDE SEQUENCE</scope>
    <source>
        <strain evidence="2">CBS 260.36</strain>
    </source>
</reference>
<gene>
    <name evidence="2" type="ORF">K461DRAFT_319445</name>
</gene>
<evidence type="ECO:0000313" key="3">
    <source>
        <dbReference type="Proteomes" id="UP000799439"/>
    </source>
</evidence>
<dbReference type="InterPro" id="IPR046347">
    <property type="entry name" value="bZIP_sf"/>
</dbReference>
<accession>A0A9P4MHN2</accession>
<dbReference type="OrthoDB" id="5973539at2759"/>
<dbReference type="PANTHER" id="PTHR38116:SF9">
    <property type="entry name" value="BZIP DOMAIN-CONTAINING PROTEIN"/>
    <property type="match status" value="1"/>
</dbReference>
<feature type="region of interest" description="Disordered" evidence="1">
    <location>
        <begin position="46"/>
        <end position="65"/>
    </location>
</feature>
<dbReference type="Proteomes" id="UP000799439">
    <property type="component" value="Unassembled WGS sequence"/>
</dbReference>
<dbReference type="EMBL" id="ML996083">
    <property type="protein sequence ID" value="KAF2154965.1"/>
    <property type="molecule type" value="Genomic_DNA"/>
</dbReference>
<protein>
    <recommendedName>
        <fullName evidence="4">BZIP domain-containing protein</fullName>
    </recommendedName>
</protein>
<dbReference type="Gene3D" id="1.20.5.170">
    <property type="match status" value="1"/>
</dbReference>
<dbReference type="PANTHER" id="PTHR38116">
    <property type="entry name" value="CHROMOSOME 7, WHOLE GENOME SHOTGUN SEQUENCE"/>
    <property type="match status" value="1"/>
</dbReference>
<sequence length="344" mass="38432">MSEQGGSTLAIPSLQEDSAERRRVLNVLAQRRYRRRKREKIQTLQAQVQKQQQTNEPTPSSTTTVVQQANQLLAFDFLDPQIPFTSGNGGDTTGIHFNLPGFPLIPDITGPSLEQFDESSLWPDDSLASTTTPSHSTTSTNSSNSSNSSANPNATSYLPINTPTPANDFADYLITTPGLSVIRAHTEIFDQLVGPGFDLDIFNPAAISPISLGYDVQPGPLLLHFTPTPLQRHVKHHPIIDVLPWPSFRDRFLYVMSLRTEQRPRIARKDMAGVTLELMLAVKDAGGGIRVWDQNGFAPDSWEIGQTFYSKFWWAIDDEIVRNSNKHRELRGENRLNRRSLEGL</sequence>
<evidence type="ECO:0000313" key="2">
    <source>
        <dbReference type="EMBL" id="KAF2154965.1"/>
    </source>
</evidence>